<evidence type="ECO:0000313" key="1">
    <source>
        <dbReference type="EMBL" id="VAW59177.1"/>
    </source>
</evidence>
<proteinExistence type="predicted"/>
<reference evidence="1" key="1">
    <citation type="submission" date="2018-06" db="EMBL/GenBank/DDBJ databases">
        <authorList>
            <person name="Zhirakovskaya E."/>
        </authorList>
    </citation>
    <scope>NUCLEOTIDE SEQUENCE</scope>
</reference>
<name>A0A3B0X8C7_9ZZZZ</name>
<gene>
    <name evidence="1" type="ORF">MNBD_GAMMA11-663</name>
</gene>
<dbReference type="EMBL" id="UOFG01000069">
    <property type="protein sequence ID" value="VAW59177.1"/>
    <property type="molecule type" value="Genomic_DNA"/>
</dbReference>
<sequence>MGGIGSMLDGQWQARNWKIPYNIQLV</sequence>
<dbReference type="AlphaFoldDB" id="A0A3B0X8C7"/>
<accession>A0A3B0X8C7</accession>
<protein>
    <submittedName>
        <fullName evidence="1">Uncharacterized protein</fullName>
    </submittedName>
</protein>
<organism evidence="1">
    <name type="scientific">hydrothermal vent metagenome</name>
    <dbReference type="NCBI Taxonomy" id="652676"/>
    <lineage>
        <taxon>unclassified sequences</taxon>
        <taxon>metagenomes</taxon>
        <taxon>ecological metagenomes</taxon>
    </lineage>
</organism>